<evidence type="ECO:0000313" key="5">
    <source>
        <dbReference type="Proteomes" id="UP001597286"/>
    </source>
</evidence>
<name>A0ABW4P6E7_9NOCA</name>
<accession>A0ABW4P6E7</accession>
<gene>
    <name evidence="4" type="ORF">ACFSJG_15775</name>
</gene>
<dbReference type="PROSITE" id="PS51176">
    <property type="entry name" value="PDH_ADH"/>
    <property type="match status" value="1"/>
</dbReference>
<dbReference type="PANTHER" id="PTHR21363">
    <property type="entry name" value="PREPHENATE DEHYDROGENASE"/>
    <property type="match status" value="1"/>
</dbReference>
<dbReference type="InterPro" id="IPR046825">
    <property type="entry name" value="PDH_C"/>
</dbReference>
<dbReference type="Pfam" id="PF20463">
    <property type="entry name" value="PDH_C"/>
    <property type="match status" value="1"/>
</dbReference>
<evidence type="ECO:0000256" key="1">
    <source>
        <dbReference type="ARBA" id="ARBA00007964"/>
    </source>
</evidence>
<evidence type="ECO:0000256" key="2">
    <source>
        <dbReference type="ARBA" id="ARBA00023002"/>
    </source>
</evidence>
<dbReference type="InterPro" id="IPR008927">
    <property type="entry name" value="6-PGluconate_DH-like_C_sf"/>
</dbReference>
<dbReference type="SUPFAM" id="SSF48179">
    <property type="entry name" value="6-phosphogluconate dehydrogenase C-terminal domain-like"/>
    <property type="match status" value="1"/>
</dbReference>
<protein>
    <submittedName>
        <fullName evidence="4">Prephenate dehydrogenase dimerization domain-containing protein</fullName>
    </submittedName>
</protein>
<keyword evidence="5" id="KW-1185">Reference proteome</keyword>
<dbReference type="EMBL" id="JBHUFB010000012">
    <property type="protein sequence ID" value="MFD1813678.1"/>
    <property type="molecule type" value="Genomic_DNA"/>
</dbReference>
<dbReference type="Gene3D" id="3.40.50.720">
    <property type="entry name" value="NAD(P)-binding Rossmann-like Domain"/>
    <property type="match status" value="1"/>
</dbReference>
<dbReference type="InterPro" id="IPR036291">
    <property type="entry name" value="NAD(P)-bd_dom_sf"/>
</dbReference>
<comment type="caution">
    <text evidence="4">The sequence shown here is derived from an EMBL/GenBank/DDBJ whole genome shotgun (WGS) entry which is preliminary data.</text>
</comment>
<dbReference type="InterPro" id="IPR003099">
    <property type="entry name" value="Prephen_DH"/>
</dbReference>
<feature type="domain" description="Prephenate/arogenate dehydrogenase" evidence="3">
    <location>
        <begin position="1"/>
        <end position="255"/>
    </location>
</feature>
<dbReference type="RefSeq" id="WP_378486446.1">
    <property type="nucleotide sequence ID" value="NZ_JBHUFB010000012.1"/>
</dbReference>
<reference evidence="5" key="1">
    <citation type="journal article" date="2019" name="Int. J. Syst. Evol. Microbiol.">
        <title>The Global Catalogue of Microorganisms (GCM) 10K type strain sequencing project: providing services to taxonomists for standard genome sequencing and annotation.</title>
        <authorList>
            <consortium name="The Broad Institute Genomics Platform"/>
            <consortium name="The Broad Institute Genome Sequencing Center for Infectious Disease"/>
            <person name="Wu L."/>
            <person name="Ma J."/>
        </authorList>
    </citation>
    <scope>NUCLEOTIDE SEQUENCE [LARGE SCALE GENOMIC DNA]</scope>
    <source>
        <strain evidence="5">DT72</strain>
    </source>
</reference>
<comment type="similarity">
    <text evidence="1">Belongs to the prephenate/arogenate dehydrogenase family.</text>
</comment>
<evidence type="ECO:0000313" key="4">
    <source>
        <dbReference type="EMBL" id="MFD1813678.1"/>
    </source>
</evidence>
<dbReference type="InterPro" id="IPR050812">
    <property type="entry name" value="Preph/Arog_dehydrog"/>
</dbReference>
<dbReference type="Proteomes" id="UP001597286">
    <property type="component" value="Unassembled WGS sequence"/>
</dbReference>
<proteinExistence type="inferred from homology"/>
<keyword evidence="2" id="KW-0560">Oxidoreductase</keyword>
<dbReference type="PANTHER" id="PTHR21363:SF0">
    <property type="entry name" value="PREPHENATE DEHYDROGENASE [NADP(+)]"/>
    <property type="match status" value="1"/>
</dbReference>
<organism evidence="4 5">
    <name type="scientific">Rhodococcus gannanensis</name>
    <dbReference type="NCBI Taxonomy" id="1960308"/>
    <lineage>
        <taxon>Bacteria</taxon>
        <taxon>Bacillati</taxon>
        <taxon>Actinomycetota</taxon>
        <taxon>Actinomycetes</taxon>
        <taxon>Mycobacteriales</taxon>
        <taxon>Nocardiaceae</taxon>
        <taxon>Rhodococcus</taxon>
    </lineage>
</organism>
<dbReference type="SUPFAM" id="SSF51735">
    <property type="entry name" value="NAD(P)-binding Rossmann-fold domains"/>
    <property type="match status" value="1"/>
</dbReference>
<dbReference type="Gene3D" id="1.10.3660.10">
    <property type="entry name" value="6-phosphogluconate dehydrogenase C-terminal like domain"/>
    <property type="match status" value="1"/>
</dbReference>
<sequence length="263" mass="27364">MLAKRWRADGAVVDVVDAADGDDVHAPDERVTGLLRAADVVVLAVPEYVALTAVGAVRARMQPSAVLIETLSVKSRFASAVAGTDAPVVGVNPMFAPALGLPGRAVAVVVHHGGPAVDEFVADLRRWGGRVQVTSADHHDRLCAALQALTHATVLAFGWALADLDVDADEAAAMATPPFATMSALLARVTGGTPEVYRDVQTANPYASAARDALTRAVSRVSDAAVGDTGDFAALLARARVPLGDHDDEYAALCARLFEDLAR</sequence>
<evidence type="ECO:0000259" key="3">
    <source>
        <dbReference type="PROSITE" id="PS51176"/>
    </source>
</evidence>